<evidence type="ECO:0000259" key="15">
    <source>
        <dbReference type="SMART" id="SM00079"/>
    </source>
</evidence>
<keyword evidence="7 13" id="KW-0406">Ion transport</keyword>
<dbReference type="SUPFAM" id="SSF53850">
    <property type="entry name" value="Periplasmic binding protein-like II"/>
    <property type="match status" value="1"/>
</dbReference>
<keyword evidence="4 14" id="KW-0812">Transmembrane</keyword>
<keyword evidence="3 13" id="KW-0813">Transport</keyword>
<dbReference type="SMART" id="SM00079">
    <property type="entry name" value="PBPe"/>
    <property type="match status" value="1"/>
</dbReference>
<protein>
    <recommendedName>
        <fullName evidence="13">Glutamate receptor</fullName>
    </recommendedName>
</protein>
<dbReference type="PIRSF" id="PIRSF037090">
    <property type="entry name" value="Iontro_Glu-like_rcpt_pln"/>
    <property type="match status" value="1"/>
</dbReference>
<dbReference type="Gene3D" id="3.40.190.10">
    <property type="entry name" value="Periplasmic binding protein-like II"/>
    <property type="match status" value="3"/>
</dbReference>
<dbReference type="InterPro" id="IPR001320">
    <property type="entry name" value="Iontro_rcpt_C"/>
</dbReference>
<reference evidence="17" key="1">
    <citation type="submission" date="2025-08" db="UniProtKB">
        <authorList>
            <consortium name="RefSeq"/>
        </authorList>
    </citation>
    <scope>IDENTIFICATION</scope>
    <source>
        <tissue evidence="17">Seedling</tissue>
    </source>
</reference>
<gene>
    <name evidence="17" type="primary">LOC107422434</name>
</gene>
<keyword evidence="6 14" id="KW-1133">Transmembrane helix</keyword>
<dbReference type="CDD" id="cd19990">
    <property type="entry name" value="PBP1_GABAb_receptor_plant"/>
    <property type="match status" value="1"/>
</dbReference>
<dbReference type="RefSeq" id="XP_048332784.2">
    <property type="nucleotide sequence ID" value="XM_048476827.2"/>
</dbReference>
<evidence type="ECO:0000256" key="5">
    <source>
        <dbReference type="ARBA" id="ARBA00022729"/>
    </source>
</evidence>
<feature type="transmembrane region" description="Helical" evidence="14">
    <location>
        <begin position="627"/>
        <end position="645"/>
    </location>
</feature>
<evidence type="ECO:0000256" key="9">
    <source>
        <dbReference type="ARBA" id="ARBA00023170"/>
    </source>
</evidence>
<evidence type="ECO:0000256" key="1">
    <source>
        <dbReference type="ARBA" id="ARBA00004141"/>
    </source>
</evidence>
<dbReference type="Pfam" id="PF00060">
    <property type="entry name" value="Lig_chan"/>
    <property type="match status" value="1"/>
</dbReference>
<evidence type="ECO:0000256" key="11">
    <source>
        <dbReference type="ARBA" id="ARBA00023286"/>
    </source>
</evidence>
<organism evidence="16 17">
    <name type="scientific">Ziziphus jujuba</name>
    <name type="common">Chinese jujube</name>
    <name type="synonym">Ziziphus sativa</name>
    <dbReference type="NCBI Taxonomy" id="326968"/>
    <lineage>
        <taxon>Eukaryota</taxon>
        <taxon>Viridiplantae</taxon>
        <taxon>Streptophyta</taxon>
        <taxon>Embryophyta</taxon>
        <taxon>Tracheophyta</taxon>
        <taxon>Spermatophyta</taxon>
        <taxon>Magnoliopsida</taxon>
        <taxon>eudicotyledons</taxon>
        <taxon>Gunneridae</taxon>
        <taxon>Pentapetalae</taxon>
        <taxon>rosids</taxon>
        <taxon>fabids</taxon>
        <taxon>Rosales</taxon>
        <taxon>Rhamnaceae</taxon>
        <taxon>Paliureae</taxon>
        <taxon>Ziziphus</taxon>
    </lineage>
</organism>
<evidence type="ECO:0000256" key="3">
    <source>
        <dbReference type="ARBA" id="ARBA00022448"/>
    </source>
</evidence>
<evidence type="ECO:0000256" key="14">
    <source>
        <dbReference type="SAM" id="Phobius"/>
    </source>
</evidence>
<proteinExistence type="inferred from homology"/>
<dbReference type="GeneID" id="107422434"/>
<keyword evidence="12 13" id="KW-0407">Ion channel</keyword>
<evidence type="ECO:0000313" key="17">
    <source>
        <dbReference type="RefSeq" id="XP_048332784.2"/>
    </source>
</evidence>
<feature type="transmembrane region" description="Helical" evidence="14">
    <location>
        <begin position="12"/>
        <end position="30"/>
    </location>
</feature>
<evidence type="ECO:0000256" key="13">
    <source>
        <dbReference type="PIRNR" id="PIRNR037090"/>
    </source>
</evidence>
<dbReference type="Proteomes" id="UP001652623">
    <property type="component" value="Chromosome 3"/>
</dbReference>
<dbReference type="InterPro" id="IPR001828">
    <property type="entry name" value="ANF_lig-bd_rcpt"/>
</dbReference>
<dbReference type="InterPro" id="IPR017103">
    <property type="entry name" value="Iontropic_Glu_rcpt_pln"/>
</dbReference>
<dbReference type="InterPro" id="IPR015683">
    <property type="entry name" value="Ionotropic_Glu_rcpt"/>
</dbReference>
<dbReference type="PANTHER" id="PTHR34836">
    <property type="entry name" value="OS06G0188250 PROTEIN"/>
    <property type="match status" value="1"/>
</dbReference>
<dbReference type="Pfam" id="PF01094">
    <property type="entry name" value="ANF_receptor"/>
    <property type="match status" value="1"/>
</dbReference>
<dbReference type="Gene3D" id="3.40.50.2300">
    <property type="match status" value="3"/>
</dbReference>
<dbReference type="InterPro" id="IPR028082">
    <property type="entry name" value="Peripla_BP_I"/>
</dbReference>
<comment type="subcellular location">
    <subcellularLocation>
        <location evidence="1">Membrane</location>
        <topology evidence="1">Multi-pass membrane protein</topology>
    </subcellularLocation>
</comment>
<dbReference type="CDD" id="cd13686">
    <property type="entry name" value="GluR_Plant"/>
    <property type="match status" value="1"/>
</dbReference>
<keyword evidence="9 13" id="KW-0675">Receptor</keyword>
<dbReference type="Gene3D" id="1.10.287.70">
    <property type="match status" value="1"/>
</dbReference>
<evidence type="ECO:0000256" key="10">
    <source>
        <dbReference type="ARBA" id="ARBA00023180"/>
    </source>
</evidence>
<accession>A0ABM3IPK7</accession>
<feature type="transmembrane region" description="Helical" evidence="14">
    <location>
        <begin position="807"/>
        <end position="828"/>
    </location>
</feature>
<keyword evidence="10" id="KW-0325">Glycoprotein</keyword>
<evidence type="ECO:0000256" key="2">
    <source>
        <dbReference type="ARBA" id="ARBA00008685"/>
    </source>
</evidence>
<evidence type="ECO:0000256" key="8">
    <source>
        <dbReference type="ARBA" id="ARBA00023136"/>
    </source>
</evidence>
<comment type="similarity">
    <text evidence="2 13">Belongs to the glutamate-gated ion channel (TC 1.A.10.1) family.</text>
</comment>
<dbReference type="PANTHER" id="PTHR34836:SF6">
    <property type="entry name" value="PERIPLASMIC BINDING PROTEIN-LIKE I"/>
    <property type="match status" value="1"/>
</dbReference>
<evidence type="ECO:0000313" key="16">
    <source>
        <dbReference type="Proteomes" id="UP001652623"/>
    </source>
</evidence>
<comment type="function">
    <text evidence="13">Glutamate-gated receptor that probably acts as non-selective cation channel.</text>
</comment>
<keyword evidence="16" id="KW-1185">Reference proteome</keyword>
<evidence type="ECO:0000256" key="4">
    <source>
        <dbReference type="ARBA" id="ARBA00022692"/>
    </source>
</evidence>
<keyword evidence="8 13" id="KW-0472">Membrane</keyword>
<evidence type="ECO:0000256" key="6">
    <source>
        <dbReference type="ARBA" id="ARBA00022989"/>
    </source>
</evidence>
<name>A0ABM3IPK7_ZIZJJ</name>
<feature type="domain" description="Ionotropic glutamate receptor C-terminal" evidence="15">
    <location>
        <begin position="446"/>
        <end position="778"/>
    </location>
</feature>
<feature type="transmembrane region" description="Helical" evidence="14">
    <location>
        <begin position="563"/>
        <end position="585"/>
    </location>
</feature>
<sequence length="867" mass="97408">METRNWEKNSHIIAVLFTVIFSSLIVQCVADDFNNITHHKDEVHVGVVLDMGSKEGKIVHSCISMAVSDFYQLHNNYTTRLLLHARDSKGKPLHALSAAFDLLDNIKVEAIIGAQTRREAKFLAELGDKTEVPVISLSEPSSYLRSNKHPFFIQSTQDVESCQFKGISDMINTFKWRDIILIYEDTDFARDIIPYMVDSFHENDINVTYKSAISDSYTDDNVVEELYKLMDFQTKVFVVHMSEAPVSKLLINAKKVGMMSDGYAWFVTASTMNLVSSVDSSVIGSMQGLVGFKSYIPATKDLQNLALRLRRKFSIELSVYGIWAYDSIWALAEAVERARDYNKLVSGIKNGSLLVEEILRSRFLGLSGNFQFINGKLTSNLFEVVNVKSKGKTRRVGFWNCSTEEANRRRHISSAHDLKEPIIWPGGSLTGPRGQVMSSTSKMKLRIGVPGHNKFKGFVDLIKDPQTNLTVFSGFCIEAFILAIRKLPYPVEVEFIPYGGTYNDLVYQVYLGNFDGAVGDISITWERSLYVDFTISHTNSGSIAMVVPNQGSKRSMWIFLRPLAVDLWITTTGFFILTGFVVWIIEHPINQEFQGSSSQQIGTVLWFTFSTLVFAHREKLLNSLSKFVVIVWVFVVLILTNSYTATLTSMMTVQQIQLNPKGNYLGYQLDSPIQASIFSLNFEGFKPYSSLEEYAEALSKGSKHGGVSAIVDEIPYIKKFVAKYPGDYTVKTVPMSNTNGFGYAFQKGSSLVQDISKELSKLKEAGELAVLEKKWTCSRAYSEEALLTPSDDSANDPHVLRLDCFRGLFLISGISSALALLLFFSLAIKEKMEFLKYRNIVQLMALLQSVRKYLSNNVSDGNNYTST</sequence>
<keyword evidence="5" id="KW-0732">Signal</keyword>
<dbReference type="InterPro" id="IPR044440">
    <property type="entry name" value="GABAb_receptor_plant_PBP1"/>
</dbReference>
<keyword evidence="11 13" id="KW-1071">Ligand-gated ion channel</keyword>
<evidence type="ECO:0000256" key="7">
    <source>
        <dbReference type="ARBA" id="ARBA00023065"/>
    </source>
</evidence>
<dbReference type="SUPFAM" id="SSF53822">
    <property type="entry name" value="Periplasmic binding protein-like I"/>
    <property type="match status" value="1"/>
</dbReference>
<evidence type="ECO:0000256" key="12">
    <source>
        <dbReference type="ARBA" id="ARBA00023303"/>
    </source>
</evidence>